<feature type="region of interest" description="Disordered" evidence="9">
    <location>
        <begin position="356"/>
        <end position="393"/>
    </location>
</feature>
<evidence type="ECO:0000259" key="10">
    <source>
        <dbReference type="Pfam" id="PF13868"/>
    </source>
</evidence>
<organism evidence="11">
    <name type="scientific">Alexandrium monilatum</name>
    <dbReference type="NCBI Taxonomy" id="311494"/>
    <lineage>
        <taxon>Eukaryota</taxon>
        <taxon>Sar</taxon>
        <taxon>Alveolata</taxon>
        <taxon>Dinophyceae</taxon>
        <taxon>Gonyaulacales</taxon>
        <taxon>Pyrocystaceae</taxon>
        <taxon>Alexandrium</taxon>
    </lineage>
</organism>
<keyword evidence="4" id="KW-0969">Cilium</keyword>
<evidence type="ECO:0000256" key="5">
    <source>
        <dbReference type="ARBA" id="ARBA00023273"/>
    </source>
</evidence>
<name>A0A7S4VAZ6_9DINO</name>
<evidence type="ECO:0000256" key="4">
    <source>
        <dbReference type="ARBA" id="ARBA00023069"/>
    </source>
</evidence>
<keyword evidence="5" id="KW-0966">Cell projection</keyword>
<evidence type="ECO:0000256" key="8">
    <source>
        <dbReference type="SAM" id="Coils"/>
    </source>
</evidence>
<evidence type="ECO:0000313" key="11">
    <source>
        <dbReference type="EMBL" id="CAE4600279.1"/>
    </source>
</evidence>
<dbReference type="GO" id="GO:0031514">
    <property type="term" value="C:motile cilium"/>
    <property type="evidence" value="ECO:0007669"/>
    <property type="project" value="UniProtKB-SubCell"/>
</dbReference>
<evidence type="ECO:0000256" key="2">
    <source>
        <dbReference type="ARBA" id="ARBA00022846"/>
    </source>
</evidence>
<evidence type="ECO:0000256" key="3">
    <source>
        <dbReference type="ARBA" id="ARBA00023054"/>
    </source>
</evidence>
<feature type="compositionally biased region" description="Basic and acidic residues" evidence="9">
    <location>
        <begin position="440"/>
        <end position="460"/>
    </location>
</feature>
<evidence type="ECO:0000256" key="6">
    <source>
        <dbReference type="ARBA" id="ARBA00034116"/>
    </source>
</evidence>
<feature type="domain" description="Trichohyalin-plectin-homology" evidence="10">
    <location>
        <begin position="166"/>
        <end position="514"/>
    </location>
</feature>
<dbReference type="AlphaFoldDB" id="A0A7S4VAZ6"/>
<comment type="subcellular location">
    <subcellularLocation>
        <location evidence="1">Cell projection</location>
        <location evidence="1">Cilium</location>
        <location evidence="1">Flagellum</location>
    </subcellularLocation>
</comment>
<evidence type="ECO:0000256" key="9">
    <source>
        <dbReference type="SAM" id="MobiDB-lite"/>
    </source>
</evidence>
<sequence length="527" mass="61724">MSVAAQSIGGGSAYSRGRSTGGYRTVNRNADVDETLFGGGGHNRTNPRRDNGKEIQIVGKDTVQVRKRFDRNSQPAGGKQDAVVIAASELNRLRDNAKLLTKEEEIEQKKLQEEAYAERMAKSVARKERIRQMEEERKKNAMLVDNSEKTERAQKNSVLERAKRMLDEDMDDVKHMNQMMLYSKIVTIRDAQIQEKRNVQAEREEEERQLDAMMEIERLKALKMYEVREKERVESQRSGAKVIIEQIKDRQASRMRAEEQRDQERAFILKQIEALKAEEVEQQVQKKMAAERLMQEVNNANTAAMKIKEEKMLAEKLEDQKVLDYQESKERRERELEEEKIRIAMEKEKETARLRAMQEKAQDKAAEMDALRAKRAMEAAERAARNKEKAEKERLEAINQELTQARQQQQAEKERRLAEQAKFERDEFERIIEVQMQQEDAERQRQTEEKGMRVGHSKELRAQIAAREEKAYQERRDFLEEGNMVRAQIGAERKKLEKIKMRKIDELKKSGVPEKYWAELARKKISV</sequence>
<reference evidence="11" key="1">
    <citation type="submission" date="2021-01" db="EMBL/GenBank/DDBJ databases">
        <authorList>
            <person name="Corre E."/>
            <person name="Pelletier E."/>
            <person name="Niang G."/>
            <person name="Scheremetjew M."/>
            <person name="Finn R."/>
            <person name="Kale V."/>
            <person name="Holt S."/>
            <person name="Cochrane G."/>
            <person name="Meng A."/>
            <person name="Brown T."/>
            <person name="Cohen L."/>
        </authorList>
    </citation>
    <scope>NUCLEOTIDE SEQUENCE</scope>
    <source>
        <strain evidence="11">CCMP3105</strain>
    </source>
</reference>
<keyword evidence="3 8" id="KW-0175">Coiled coil</keyword>
<evidence type="ECO:0000256" key="7">
    <source>
        <dbReference type="ARBA" id="ARBA00034142"/>
    </source>
</evidence>
<feature type="region of interest" description="Disordered" evidence="9">
    <location>
        <begin position="435"/>
        <end position="460"/>
    </location>
</feature>
<keyword evidence="2" id="KW-0282">Flagellum</keyword>
<feature type="coiled-coil region" evidence="8">
    <location>
        <begin position="83"/>
        <end position="153"/>
    </location>
</feature>
<dbReference type="InterPro" id="IPR043597">
    <property type="entry name" value="TPH_dom"/>
</dbReference>
<comment type="similarity">
    <text evidence="6">Belongs to the CFAP45 family.</text>
</comment>
<feature type="region of interest" description="Disordered" evidence="9">
    <location>
        <begin position="1"/>
        <end position="55"/>
    </location>
</feature>
<dbReference type="Pfam" id="PF13868">
    <property type="entry name" value="TPH"/>
    <property type="match status" value="1"/>
</dbReference>
<dbReference type="PANTHER" id="PTHR15504">
    <property type="entry name" value="NASOPHARYNGEAL EPITHELIUM SPECIFIC PROTEIN 1"/>
    <property type="match status" value="1"/>
</dbReference>
<gene>
    <name evidence="11" type="ORF">AMON00008_LOCUS28687</name>
</gene>
<dbReference type="PANTHER" id="PTHR15504:SF0">
    <property type="entry name" value="CILIA- AND FLAGELLA-ASSOCIATED PROTEIN 45"/>
    <property type="match status" value="1"/>
</dbReference>
<feature type="coiled-coil region" evidence="8">
    <location>
        <begin position="189"/>
        <end position="216"/>
    </location>
</feature>
<protein>
    <recommendedName>
        <fullName evidence="7">Cilia- and flagella-associated protein 45</fullName>
    </recommendedName>
</protein>
<dbReference type="EMBL" id="HBNR01041325">
    <property type="protein sequence ID" value="CAE4600279.1"/>
    <property type="molecule type" value="Transcribed_RNA"/>
</dbReference>
<accession>A0A7S4VAZ6</accession>
<proteinExistence type="inferred from homology"/>
<dbReference type="InterPro" id="IPR033253">
    <property type="entry name" value="CFAP45"/>
</dbReference>
<evidence type="ECO:0000256" key="1">
    <source>
        <dbReference type="ARBA" id="ARBA00004230"/>
    </source>
</evidence>